<name>A0A2T4JBU0_FUSBL</name>
<accession>A0A2T4JBU0</accession>
<keyword evidence="1" id="KW-0812">Transmembrane</keyword>
<dbReference type="EMBL" id="PZKE01000004">
    <property type="protein sequence ID" value="PTE15361.1"/>
    <property type="molecule type" value="Genomic_DNA"/>
</dbReference>
<keyword evidence="1" id="KW-1133">Transmembrane helix</keyword>
<proteinExistence type="predicted"/>
<keyword evidence="2" id="KW-0732">Signal</keyword>
<feature type="signal peptide" evidence="2">
    <location>
        <begin position="1"/>
        <end position="21"/>
    </location>
</feature>
<dbReference type="Proteomes" id="UP000241362">
    <property type="component" value="Unassembled WGS sequence"/>
</dbReference>
<evidence type="ECO:0000313" key="3">
    <source>
        <dbReference type="EMBL" id="PTE15361.1"/>
    </source>
</evidence>
<protein>
    <submittedName>
        <fullName evidence="3">Cobalamin biosynthesis protein CbiL</fullName>
    </submittedName>
</protein>
<dbReference type="AlphaFoldDB" id="A0A2T4JBU0"/>
<keyword evidence="1" id="KW-0472">Membrane</keyword>
<reference evidence="3 4" key="1">
    <citation type="submission" date="2018-03" db="EMBL/GenBank/DDBJ databases">
        <title>Rhodobacter blasticus.</title>
        <authorList>
            <person name="Meyer T.E."/>
            <person name="Miller S."/>
            <person name="Lodha T."/>
            <person name="Gandham S."/>
            <person name="Chintalapati S."/>
            <person name="Chintalapati V.R."/>
        </authorList>
    </citation>
    <scope>NUCLEOTIDE SEQUENCE [LARGE SCALE GENOMIC DNA]</scope>
    <source>
        <strain evidence="3 4">DSM 2131</strain>
    </source>
</reference>
<feature type="chain" id="PRO_5015406197" evidence="2">
    <location>
        <begin position="22"/>
        <end position="183"/>
    </location>
</feature>
<organism evidence="3 4">
    <name type="scientific">Fuscovulum blasticum DSM 2131</name>
    <dbReference type="NCBI Taxonomy" id="1188250"/>
    <lineage>
        <taxon>Bacteria</taxon>
        <taxon>Pseudomonadati</taxon>
        <taxon>Pseudomonadota</taxon>
        <taxon>Alphaproteobacteria</taxon>
        <taxon>Rhodobacterales</taxon>
        <taxon>Paracoccaceae</taxon>
        <taxon>Pseudogemmobacter</taxon>
    </lineage>
</organism>
<evidence type="ECO:0000313" key="4">
    <source>
        <dbReference type="Proteomes" id="UP000241362"/>
    </source>
</evidence>
<sequence>MILRRFLILLCALLLAGPAAAHSLRVFAKVEGGQVSGYGFFIGGGRPQGVDWLAQMGAETIAKGQTDARGSFGFPAPATVTADVVVTVNTGEGHVASTTLKPERFGGAPMPGSAVTEPAAMPDGTGAALTRAEVEAAVAAQVAPLMERIEQMDARMRLTDVLSGVFLILGLAGMALWARGRRG</sequence>
<gene>
    <name evidence="3" type="ORF">C5F44_06050</name>
</gene>
<keyword evidence="4" id="KW-1185">Reference proteome</keyword>
<evidence type="ECO:0000256" key="1">
    <source>
        <dbReference type="SAM" id="Phobius"/>
    </source>
</evidence>
<feature type="transmembrane region" description="Helical" evidence="1">
    <location>
        <begin position="161"/>
        <end position="178"/>
    </location>
</feature>
<comment type="caution">
    <text evidence="3">The sequence shown here is derived from an EMBL/GenBank/DDBJ whole genome shotgun (WGS) entry which is preliminary data.</text>
</comment>
<evidence type="ECO:0000256" key="2">
    <source>
        <dbReference type="SAM" id="SignalP"/>
    </source>
</evidence>